<keyword evidence="1" id="KW-0732">Signal</keyword>
<protein>
    <submittedName>
        <fullName evidence="2">Uncharacterized protein</fullName>
    </submittedName>
</protein>
<accession>A0A5N6U7M6</accession>
<feature type="signal peptide" evidence="1">
    <location>
        <begin position="1"/>
        <end position="21"/>
    </location>
</feature>
<dbReference type="AlphaFoldDB" id="A0A5N6U7M6"/>
<proteinExistence type="predicted"/>
<evidence type="ECO:0000313" key="2">
    <source>
        <dbReference type="EMBL" id="KAE8154602.1"/>
    </source>
</evidence>
<feature type="chain" id="PRO_5024800820" evidence="1">
    <location>
        <begin position="22"/>
        <end position="75"/>
    </location>
</feature>
<keyword evidence="3" id="KW-1185">Reference proteome</keyword>
<gene>
    <name evidence="2" type="ORF">BDV25DRAFT_135771</name>
</gene>
<organism evidence="2 3">
    <name type="scientific">Aspergillus avenaceus</name>
    <dbReference type="NCBI Taxonomy" id="36643"/>
    <lineage>
        <taxon>Eukaryota</taxon>
        <taxon>Fungi</taxon>
        <taxon>Dikarya</taxon>
        <taxon>Ascomycota</taxon>
        <taxon>Pezizomycotina</taxon>
        <taxon>Eurotiomycetes</taxon>
        <taxon>Eurotiomycetidae</taxon>
        <taxon>Eurotiales</taxon>
        <taxon>Aspergillaceae</taxon>
        <taxon>Aspergillus</taxon>
        <taxon>Aspergillus subgen. Circumdati</taxon>
    </lineage>
</organism>
<evidence type="ECO:0000313" key="3">
    <source>
        <dbReference type="Proteomes" id="UP000325780"/>
    </source>
</evidence>
<dbReference type="Proteomes" id="UP000325780">
    <property type="component" value="Unassembled WGS sequence"/>
</dbReference>
<dbReference type="EMBL" id="ML742028">
    <property type="protein sequence ID" value="KAE8154602.1"/>
    <property type="molecule type" value="Genomic_DNA"/>
</dbReference>
<evidence type="ECO:0000256" key="1">
    <source>
        <dbReference type="SAM" id="SignalP"/>
    </source>
</evidence>
<dbReference type="OrthoDB" id="4187238at2759"/>
<sequence length="75" mass="8194">MKLLSFASLSLALTFATSVSAGEWTWDWCSKDVTCNNDGDCINKGDCFDLADGLHNNVHCGSGVWPHSCYAEYTI</sequence>
<reference evidence="2 3" key="1">
    <citation type="submission" date="2019-04" db="EMBL/GenBank/DDBJ databases">
        <title>Friends and foes A comparative genomics study of 23 Aspergillus species from section Flavi.</title>
        <authorList>
            <consortium name="DOE Joint Genome Institute"/>
            <person name="Kjaerbolling I."/>
            <person name="Vesth T."/>
            <person name="Frisvad J.C."/>
            <person name="Nybo J.L."/>
            <person name="Theobald S."/>
            <person name="Kildgaard S."/>
            <person name="Isbrandt T."/>
            <person name="Kuo A."/>
            <person name="Sato A."/>
            <person name="Lyhne E.K."/>
            <person name="Kogle M.E."/>
            <person name="Wiebenga A."/>
            <person name="Kun R.S."/>
            <person name="Lubbers R.J."/>
            <person name="Makela M.R."/>
            <person name="Barry K."/>
            <person name="Chovatia M."/>
            <person name="Clum A."/>
            <person name="Daum C."/>
            <person name="Haridas S."/>
            <person name="He G."/>
            <person name="LaButti K."/>
            <person name="Lipzen A."/>
            <person name="Mondo S."/>
            <person name="Riley R."/>
            <person name="Salamov A."/>
            <person name="Simmons B.A."/>
            <person name="Magnuson J.K."/>
            <person name="Henrissat B."/>
            <person name="Mortensen U.H."/>
            <person name="Larsen T.O."/>
            <person name="Devries R.P."/>
            <person name="Grigoriev I.V."/>
            <person name="Machida M."/>
            <person name="Baker S.E."/>
            <person name="Andersen M.R."/>
        </authorList>
    </citation>
    <scope>NUCLEOTIDE SEQUENCE [LARGE SCALE GENOMIC DNA]</scope>
    <source>
        <strain evidence="2 3">IBT 18842</strain>
    </source>
</reference>
<name>A0A5N6U7M6_ASPAV</name>